<evidence type="ECO:0000256" key="4">
    <source>
        <dbReference type="PROSITE-ProRule" id="PRU00134"/>
    </source>
</evidence>
<dbReference type="PROSITE" id="PS01360">
    <property type="entry name" value="ZF_MYND_1"/>
    <property type="match status" value="3"/>
</dbReference>
<reference evidence="7" key="1">
    <citation type="submission" date="2022-08" db="UniProtKB">
        <authorList>
            <consortium name="EnsemblMetazoa"/>
        </authorList>
    </citation>
    <scope>IDENTIFICATION</scope>
    <source>
        <strain evidence="7">05x7-T-G4-1.051#20</strain>
    </source>
</reference>
<dbReference type="PANTHER" id="PTHR46920">
    <property type="match status" value="1"/>
</dbReference>
<dbReference type="AlphaFoldDB" id="A0A8W8KX00"/>
<dbReference type="Proteomes" id="UP000005408">
    <property type="component" value="Unassembled WGS sequence"/>
</dbReference>
<feature type="domain" description="MYND-type" evidence="6">
    <location>
        <begin position="199"/>
        <end position="236"/>
    </location>
</feature>
<dbReference type="InterPro" id="IPR002893">
    <property type="entry name" value="Znf_MYND"/>
</dbReference>
<dbReference type="Pfam" id="PF01753">
    <property type="entry name" value="zf-MYND"/>
    <property type="match status" value="5"/>
</dbReference>
<protein>
    <recommendedName>
        <fullName evidence="6">MYND-type domain-containing protein</fullName>
    </recommendedName>
</protein>
<keyword evidence="3" id="KW-0862">Zinc</keyword>
<feature type="domain" description="MYND-type" evidence="6">
    <location>
        <begin position="257"/>
        <end position="294"/>
    </location>
</feature>
<dbReference type="GO" id="GO:0008270">
    <property type="term" value="F:zinc ion binding"/>
    <property type="evidence" value="ECO:0007669"/>
    <property type="project" value="UniProtKB-KW"/>
</dbReference>
<keyword evidence="1" id="KW-0479">Metal-binding</keyword>
<keyword evidence="8" id="KW-1185">Reference proteome</keyword>
<feature type="domain" description="MYND-type" evidence="6">
    <location>
        <begin position="64"/>
        <end position="103"/>
    </location>
</feature>
<dbReference type="EnsemblMetazoa" id="G25652.2">
    <property type="protein sequence ID" value="G25652.2:cds"/>
    <property type="gene ID" value="G25652"/>
</dbReference>
<dbReference type="InterPro" id="IPR052839">
    <property type="entry name" value="Mito_gene_expr_regulator"/>
</dbReference>
<name>A0A8W8KX00_MAGGI</name>
<evidence type="ECO:0000256" key="3">
    <source>
        <dbReference type="ARBA" id="ARBA00022833"/>
    </source>
</evidence>
<organism evidence="7 8">
    <name type="scientific">Magallana gigas</name>
    <name type="common">Pacific oyster</name>
    <name type="synonym">Crassostrea gigas</name>
    <dbReference type="NCBI Taxonomy" id="29159"/>
    <lineage>
        <taxon>Eukaryota</taxon>
        <taxon>Metazoa</taxon>
        <taxon>Spiralia</taxon>
        <taxon>Lophotrochozoa</taxon>
        <taxon>Mollusca</taxon>
        <taxon>Bivalvia</taxon>
        <taxon>Autobranchia</taxon>
        <taxon>Pteriomorphia</taxon>
        <taxon>Ostreida</taxon>
        <taxon>Ostreoidea</taxon>
        <taxon>Ostreidae</taxon>
        <taxon>Magallana</taxon>
    </lineage>
</organism>
<proteinExistence type="predicted"/>
<evidence type="ECO:0000256" key="1">
    <source>
        <dbReference type="ARBA" id="ARBA00022723"/>
    </source>
</evidence>
<dbReference type="Gene3D" id="6.10.140.2220">
    <property type="match status" value="5"/>
</dbReference>
<sequence>MDAAVRCSFCRQRSLNLLRCSRCKEVYYCSRDCQRGHWREGHRKQCVAVNNQEITSGIGAALECSYCNQRSTDLLRCSRCKEVYYCSGDCQRGHWREGHREQCKLVTSQDSMVCRFCYGSSKRLKRCVGRLQVSYCSKECQKEDWSRRHRVECKAMKPLEREMTYQIKSEVKDGKKEQKPYERQNKTEDGKNRELLDCCSVCRKNADLKGCKECHKIKYCSRECQRVDWKTQKTSCKREKGETGNDGEKDDETLSICAHCRVKGTHNACENCSAVFYCSESCQRLDWGKHKTACKLGTGKTKTPETLTVEQCTLFGLVTPEENNGVDPNDIHIQTGDKQLLEGLRFFCNRCKDL</sequence>
<evidence type="ECO:0000259" key="6">
    <source>
        <dbReference type="PROSITE" id="PS50865"/>
    </source>
</evidence>
<feature type="domain" description="MYND-type" evidence="6">
    <location>
        <begin position="7"/>
        <end position="46"/>
    </location>
</feature>
<accession>A0A8W8KX00</accession>
<dbReference type="PANTHER" id="PTHR46920:SF1">
    <property type="entry name" value="PROTEIN MSS51 HOMOLOG, MITOCHONDRIAL-RELATED"/>
    <property type="match status" value="1"/>
</dbReference>
<dbReference type="SUPFAM" id="SSF144232">
    <property type="entry name" value="HIT/MYND zinc finger-like"/>
    <property type="match status" value="5"/>
</dbReference>
<dbReference type="PROSITE" id="PS50865">
    <property type="entry name" value="ZF_MYND_2"/>
    <property type="match status" value="5"/>
</dbReference>
<feature type="domain" description="MYND-type" evidence="6">
    <location>
        <begin position="114"/>
        <end position="153"/>
    </location>
</feature>
<evidence type="ECO:0000256" key="5">
    <source>
        <dbReference type="SAM" id="MobiDB-lite"/>
    </source>
</evidence>
<keyword evidence="2 4" id="KW-0863">Zinc-finger</keyword>
<evidence type="ECO:0000256" key="2">
    <source>
        <dbReference type="ARBA" id="ARBA00022771"/>
    </source>
</evidence>
<feature type="region of interest" description="Disordered" evidence="5">
    <location>
        <begin position="168"/>
        <end position="188"/>
    </location>
</feature>
<evidence type="ECO:0000313" key="7">
    <source>
        <dbReference type="EnsemblMetazoa" id="G25652.2:cds"/>
    </source>
</evidence>
<evidence type="ECO:0000313" key="8">
    <source>
        <dbReference type="Proteomes" id="UP000005408"/>
    </source>
</evidence>